<dbReference type="Proteomes" id="UP000700596">
    <property type="component" value="Unassembled WGS sequence"/>
</dbReference>
<organism evidence="2 3">
    <name type="scientific">Dendryphion nanum</name>
    <dbReference type="NCBI Taxonomy" id="256645"/>
    <lineage>
        <taxon>Eukaryota</taxon>
        <taxon>Fungi</taxon>
        <taxon>Dikarya</taxon>
        <taxon>Ascomycota</taxon>
        <taxon>Pezizomycotina</taxon>
        <taxon>Dothideomycetes</taxon>
        <taxon>Pleosporomycetidae</taxon>
        <taxon>Pleosporales</taxon>
        <taxon>Torulaceae</taxon>
        <taxon>Dendryphion</taxon>
    </lineage>
</organism>
<feature type="compositionally biased region" description="Basic and acidic residues" evidence="1">
    <location>
        <begin position="184"/>
        <end position="195"/>
    </location>
</feature>
<name>A0A9P9IH14_9PLEO</name>
<feature type="compositionally biased region" description="Basic residues" evidence="1">
    <location>
        <begin position="173"/>
        <end position="183"/>
    </location>
</feature>
<feature type="compositionally biased region" description="Basic and acidic residues" evidence="1">
    <location>
        <begin position="247"/>
        <end position="256"/>
    </location>
</feature>
<proteinExistence type="predicted"/>
<feature type="compositionally biased region" description="Basic and acidic residues" evidence="1">
    <location>
        <begin position="301"/>
        <end position="310"/>
    </location>
</feature>
<evidence type="ECO:0000313" key="2">
    <source>
        <dbReference type="EMBL" id="KAH7119747.1"/>
    </source>
</evidence>
<feature type="region of interest" description="Disordered" evidence="1">
    <location>
        <begin position="247"/>
        <end position="407"/>
    </location>
</feature>
<dbReference type="EMBL" id="JAGMWT010000011">
    <property type="protein sequence ID" value="KAH7119747.1"/>
    <property type="molecule type" value="Genomic_DNA"/>
</dbReference>
<protein>
    <submittedName>
        <fullName evidence="2">Uncharacterized protein</fullName>
    </submittedName>
</protein>
<sequence length="439" mass="51036">MFELWCMQHAVISSLIISLKFFSMRTQFLRFFSLLTEALFWYTLHRLSSNGSRKHSSLLKTVTMDHTQQHLDLNPQNNFTSFHYYVVSLSLAAFPHHSATSISNQADMSLRILLSIARYGCCQTITNLIEESKSKRIEKSKPKPKSNYAFVRHREKKESHNWAWSTDGMTGSNRKRKRRRRKKRQEDKWDGETHVCKEMQKEGVEKQDGANDSQQGATVWRKLVQKEEAVELSEELNLSKEAHVGRKLDQLGERQKTGMKAKIRKITEETLPEPRRGEYSRKKTTDMSDRRNCDSRNLGSSRRDSYRREQEESDIDTIPSREPSRRRQAEHARTVAPIPSSFSRRTRRIEHVQSSHRTPSSFQASRSRHSRFHSPSLMPRPQEPPRTCNSLPLSPPEKGLSQPDSIRISPFKQPRLSLQESVDFVFGPGFSEQTEVRPV</sequence>
<feature type="compositionally biased region" description="Polar residues" evidence="1">
    <location>
        <begin position="162"/>
        <end position="172"/>
    </location>
</feature>
<feature type="compositionally biased region" description="Basic and acidic residues" evidence="1">
    <location>
        <begin position="322"/>
        <end position="333"/>
    </location>
</feature>
<accession>A0A9P9IH14</accession>
<evidence type="ECO:0000313" key="3">
    <source>
        <dbReference type="Proteomes" id="UP000700596"/>
    </source>
</evidence>
<feature type="compositionally biased region" description="Basic and acidic residues" evidence="1">
    <location>
        <begin position="265"/>
        <end position="294"/>
    </location>
</feature>
<feature type="region of interest" description="Disordered" evidence="1">
    <location>
        <begin position="160"/>
        <end position="195"/>
    </location>
</feature>
<dbReference type="AlphaFoldDB" id="A0A9P9IH14"/>
<keyword evidence="3" id="KW-1185">Reference proteome</keyword>
<comment type="caution">
    <text evidence="2">The sequence shown here is derived from an EMBL/GenBank/DDBJ whole genome shotgun (WGS) entry which is preliminary data.</text>
</comment>
<reference evidence="2" key="1">
    <citation type="journal article" date="2021" name="Nat. Commun.">
        <title>Genetic determinants of endophytism in the Arabidopsis root mycobiome.</title>
        <authorList>
            <person name="Mesny F."/>
            <person name="Miyauchi S."/>
            <person name="Thiergart T."/>
            <person name="Pickel B."/>
            <person name="Atanasova L."/>
            <person name="Karlsson M."/>
            <person name="Huettel B."/>
            <person name="Barry K.W."/>
            <person name="Haridas S."/>
            <person name="Chen C."/>
            <person name="Bauer D."/>
            <person name="Andreopoulos W."/>
            <person name="Pangilinan J."/>
            <person name="LaButti K."/>
            <person name="Riley R."/>
            <person name="Lipzen A."/>
            <person name="Clum A."/>
            <person name="Drula E."/>
            <person name="Henrissat B."/>
            <person name="Kohler A."/>
            <person name="Grigoriev I.V."/>
            <person name="Martin F.M."/>
            <person name="Hacquard S."/>
        </authorList>
    </citation>
    <scope>NUCLEOTIDE SEQUENCE</scope>
    <source>
        <strain evidence="2">MPI-CAGE-CH-0243</strain>
    </source>
</reference>
<gene>
    <name evidence="2" type="ORF">B0J11DRAFT_69277</name>
</gene>
<evidence type="ECO:0000256" key="1">
    <source>
        <dbReference type="SAM" id="MobiDB-lite"/>
    </source>
</evidence>